<feature type="compositionally biased region" description="Basic and acidic residues" evidence="1">
    <location>
        <begin position="68"/>
        <end position="81"/>
    </location>
</feature>
<protein>
    <submittedName>
        <fullName evidence="2">Uncharacterized protein</fullName>
    </submittedName>
</protein>
<evidence type="ECO:0000313" key="2">
    <source>
        <dbReference type="EMBL" id="CEK55409.1"/>
    </source>
</evidence>
<dbReference type="AlphaFoldDB" id="A0A0B6YGW1"/>
<dbReference type="EMBL" id="HACG01008544">
    <property type="protein sequence ID" value="CEK55409.1"/>
    <property type="molecule type" value="Transcribed_RNA"/>
</dbReference>
<name>A0A0B6YGW1_9EUPU</name>
<feature type="non-terminal residue" evidence="2">
    <location>
        <position position="1"/>
    </location>
</feature>
<reference evidence="2" key="1">
    <citation type="submission" date="2014-12" db="EMBL/GenBank/DDBJ databases">
        <title>Insight into the proteome of Arion vulgaris.</title>
        <authorList>
            <person name="Aradska J."/>
            <person name="Bulat T."/>
            <person name="Smidak R."/>
            <person name="Sarate P."/>
            <person name="Gangsoo J."/>
            <person name="Sialana F."/>
            <person name="Bilban M."/>
            <person name="Lubec G."/>
        </authorList>
    </citation>
    <scope>NUCLEOTIDE SEQUENCE</scope>
    <source>
        <tissue evidence="2">Skin</tissue>
    </source>
</reference>
<feature type="region of interest" description="Disordered" evidence="1">
    <location>
        <begin position="53"/>
        <end position="81"/>
    </location>
</feature>
<organism evidence="2">
    <name type="scientific">Arion vulgaris</name>
    <dbReference type="NCBI Taxonomy" id="1028688"/>
    <lineage>
        <taxon>Eukaryota</taxon>
        <taxon>Metazoa</taxon>
        <taxon>Spiralia</taxon>
        <taxon>Lophotrochozoa</taxon>
        <taxon>Mollusca</taxon>
        <taxon>Gastropoda</taxon>
        <taxon>Heterobranchia</taxon>
        <taxon>Euthyneura</taxon>
        <taxon>Panpulmonata</taxon>
        <taxon>Eupulmonata</taxon>
        <taxon>Stylommatophora</taxon>
        <taxon>Helicina</taxon>
        <taxon>Arionoidea</taxon>
        <taxon>Arionidae</taxon>
        <taxon>Arion</taxon>
    </lineage>
</organism>
<evidence type="ECO:0000256" key="1">
    <source>
        <dbReference type="SAM" id="MobiDB-lite"/>
    </source>
</evidence>
<accession>A0A0B6YGW1</accession>
<feature type="non-terminal residue" evidence="2">
    <location>
        <position position="81"/>
    </location>
</feature>
<sequence length="81" mass="9166">TEELRVVEKPSLRHNSSKIMQRSKSVDFNFNSSSTDGSVFDYEKALVQVETNTDAARMKSTPRKSRSSLKEVKLLSTRADD</sequence>
<gene>
    <name evidence="2" type="primary">ORF25138</name>
</gene>
<proteinExistence type="predicted"/>